<evidence type="ECO:0000313" key="4">
    <source>
        <dbReference type="EMBL" id="KAJ5531956.1"/>
    </source>
</evidence>
<feature type="domain" description="Non-haem dioxygenase N-terminal" evidence="3">
    <location>
        <begin position="21"/>
        <end position="116"/>
    </location>
</feature>
<evidence type="ECO:0000256" key="1">
    <source>
        <dbReference type="ARBA" id="ARBA00008056"/>
    </source>
</evidence>
<dbReference type="InterPro" id="IPR027443">
    <property type="entry name" value="IPNS-like_sf"/>
</dbReference>
<protein>
    <submittedName>
        <fullName evidence="4">Clavaminate synthase-like protein</fullName>
    </submittedName>
</protein>
<dbReference type="Proteomes" id="UP001220324">
    <property type="component" value="Unassembled WGS sequence"/>
</dbReference>
<dbReference type="EMBL" id="JAQIZZ010000007">
    <property type="protein sequence ID" value="KAJ5531956.1"/>
    <property type="molecule type" value="Genomic_DNA"/>
</dbReference>
<evidence type="ECO:0000259" key="3">
    <source>
        <dbReference type="Pfam" id="PF14226"/>
    </source>
</evidence>
<dbReference type="PANTHER" id="PTHR47990">
    <property type="entry name" value="2-OXOGLUTARATE (2OG) AND FE(II)-DEPENDENT OXYGENASE SUPERFAMILY PROTEIN-RELATED"/>
    <property type="match status" value="1"/>
</dbReference>
<dbReference type="InterPro" id="IPR026992">
    <property type="entry name" value="DIOX_N"/>
</dbReference>
<accession>A0AAD6CN18</accession>
<name>A0AAD6CN18_9EURO</name>
<evidence type="ECO:0000259" key="2">
    <source>
        <dbReference type="Pfam" id="PF03171"/>
    </source>
</evidence>
<dbReference type="Gene3D" id="2.60.120.330">
    <property type="entry name" value="B-lactam Antibiotic, Isopenicillin N Synthase, Chain"/>
    <property type="match status" value="1"/>
</dbReference>
<organism evidence="4 5">
    <name type="scientific">Penicillium frequentans</name>
    <dbReference type="NCBI Taxonomy" id="3151616"/>
    <lineage>
        <taxon>Eukaryota</taxon>
        <taxon>Fungi</taxon>
        <taxon>Dikarya</taxon>
        <taxon>Ascomycota</taxon>
        <taxon>Pezizomycotina</taxon>
        <taxon>Eurotiomycetes</taxon>
        <taxon>Eurotiomycetidae</taxon>
        <taxon>Eurotiales</taxon>
        <taxon>Aspergillaceae</taxon>
        <taxon>Penicillium</taxon>
    </lineage>
</organism>
<feature type="domain" description="Isopenicillin N synthase-like Fe(2+) 2OG dioxygenase" evidence="2">
    <location>
        <begin position="168"/>
        <end position="266"/>
    </location>
</feature>
<dbReference type="Pfam" id="PF03171">
    <property type="entry name" value="2OG-FeII_Oxy"/>
    <property type="match status" value="1"/>
</dbReference>
<comment type="caution">
    <text evidence="4">The sequence shown here is derived from an EMBL/GenBank/DDBJ whole genome shotgun (WGS) entry which is preliminary data.</text>
</comment>
<evidence type="ECO:0000313" key="5">
    <source>
        <dbReference type="Proteomes" id="UP001220324"/>
    </source>
</evidence>
<dbReference type="InterPro" id="IPR044861">
    <property type="entry name" value="IPNS-like_FE2OG_OXY"/>
</dbReference>
<dbReference type="InterPro" id="IPR050231">
    <property type="entry name" value="Iron_ascorbate_oxido_reductase"/>
</dbReference>
<reference evidence="4 5" key="1">
    <citation type="journal article" date="2023" name="IMA Fungus">
        <title>Comparative genomic study of the Penicillium genus elucidates a diverse pangenome and 15 lateral gene transfer events.</title>
        <authorList>
            <person name="Petersen C."/>
            <person name="Sorensen T."/>
            <person name="Nielsen M.R."/>
            <person name="Sondergaard T.E."/>
            <person name="Sorensen J.L."/>
            <person name="Fitzpatrick D.A."/>
            <person name="Frisvad J.C."/>
            <person name="Nielsen K.L."/>
        </authorList>
    </citation>
    <scope>NUCLEOTIDE SEQUENCE [LARGE SCALE GENOMIC DNA]</scope>
    <source>
        <strain evidence="4 5">IBT 35679</strain>
    </source>
</reference>
<dbReference type="AlphaFoldDB" id="A0AAD6CN18"/>
<proteinExistence type="inferred from homology"/>
<keyword evidence="5" id="KW-1185">Reference proteome</keyword>
<sequence length="344" mass="38449">MPALTSVPTVDLSNLDNPEGKRMGAFYLSGTPVQPAILENATNETKAFFNRTTEEKMDIALEKVPSYLGYVPLASERTGDKVDYRERIILRGDNPGYEGKLDPVYRTLQGKNQWPSGMPHFRSAHEDLLTAFTDVSRTVRALMAEAFGIDLPTLESLFREESRQNRSVVIHYPEVPKGGDCGQNMTGLHGHKDMTFGGIIYQATDHECLQAQAPNGQWVTCPPKPNTLFYVVGAICESLTRGVLKACFHRVLTPAPESGSRYAMVAALHIDYDISLTNPKVTKALERIGKDLQAGHELNNRMLEDFLNEEFDAIGMRSLKRYMRSFPEVTAKWFPEYSNRVAAA</sequence>
<dbReference type="Pfam" id="PF14226">
    <property type="entry name" value="DIOX_N"/>
    <property type="match status" value="1"/>
</dbReference>
<dbReference type="SUPFAM" id="SSF51197">
    <property type="entry name" value="Clavaminate synthase-like"/>
    <property type="match status" value="1"/>
</dbReference>
<comment type="similarity">
    <text evidence="1">Belongs to the iron/ascorbate-dependent oxidoreductase family.</text>
</comment>
<gene>
    <name evidence="4" type="ORF">N7494_008508</name>
</gene>